<sequence>MVFIDNRDTHLFGNGGKYLLCFRKSQQKFVVEDDDYLDFDIVNSSAPIPANMFPIFTAMLDALAVCGNTQHKLHERIRQLQSQKFLDIIKPLAVNALFIKTLKTLPQYFPVSAMEDKYLIEEPFLRSMIEANAVSNASKLFKTCQD</sequence>
<name>A0A914YEN0_9BILA</name>
<reference evidence="2" key="1">
    <citation type="submission" date="2022-11" db="UniProtKB">
        <authorList>
            <consortium name="WormBaseParasite"/>
        </authorList>
    </citation>
    <scope>IDENTIFICATION</scope>
</reference>
<dbReference type="AlphaFoldDB" id="A0A914YEN0"/>
<dbReference type="WBParaSite" id="PSU_v2.g17212.t1">
    <property type="protein sequence ID" value="PSU_v2.g17212.t1"/>
    <property type="gene ID" value="PSU_v2.g17212"/>
</dbReference>
<evidence type="ECO:0000313" key="2">
    <source>
        <dbReference type="WBParaSite" id="PSU_v2.g17212.t1"/>
    </source>
</evidence>
<evidence type="ECO:0000313" key="1">
    <source>
        <dbReference type="Proteomes" id="UP000887577"/>
    </source>
</evidence>
<dbReference type="Proteomes" id="UP000887577">
    <property type="component" value="Unplaced"/>
</dbReference>
<accession>A0A914YEN0</accession>
<protein>
    <submittedName>
        <fullName evidence="2">Uncharacterized protein</fullName>
    </submittedName>
</protein>
<organism evidence="1 2">
    <name type="scientific">Panagrolaimus superbus</name>
    <dbReference type="NCBI Taxonomy" id="310955"/>
    <lineage>
        <taxon>Eukaryota</taxon>
        <taxon>Metazoa</taxon>
        <taxon>Ecdysozoa</taxon>
        <taxon>Nematoda</taxon>
        <taxon>Chromadorea</taxon>
        <taxon>Rhabditida</taxon>
        <taxon>Tylenchina</taxon>
        <taxon>Panagrolaimomorpha</taxon>
        <taxon>Panagrolaimoidea</taxon>
        <taxon>Panagrolaimidae</taxon>
        <taxon>Panagrolaimus</taxon>
    </lineage>
</organism>
<keyword evidence="1" id="KW-1185">Reference proteome</keyword>
<proteinExistence type="predicted"/>